<dbReference type="EMBL" id="JAGPYM010000004">
    <property type="protein sequence ID" value="KAH6895172.1"/>
    <property type="molecule type" value="Genomic_DNA"/>
</dbReference>
<protein>
    <recommendedName>
        <fullName evidence="3">ethanolamine kinase</fullName>
        <ecNumber evidence="3">2.7.1.82</ecNumber>
    </recommendedName>
</protein>
<keyword evidence="5" id="KW-0418">Kinase</keyword>
<evidence type="ECO:0000256" key="2">
    <source>
        <dbReference type="ARBA" id="ARBA00038211"/>
    </source>
</evidence>
<comment type="similarity">
    <text evidence="2">Belongs to the choline/ethanolamine kinase family.</text>
</comment>
<gene>
    <name evidence="5" type="ORF">B0T10DRAFT_455440</name>
</gene>
<evidence type="ECO:0000313" key="6">
    <source>
        <dbReference type="Proteomes" id="UP000777438"/>
    </source>
</evidence>
<dbReference type="PANTHER" id="PTHR22603">
    <property type="entry name" value="CHOLINE/ETHANOALAMINE KINASE"/>
    <property type="match status" value="1"/>
</dbReference>
<dbReference type="PANTHER" id="PTHR22603:SF66">
    <property type="entry name" value="ETHANOLAMINE KINASE"/>
    <property type="match status" value="1"/>
</dbReference>
<evidence type="ECO:0000313" key="5">
    <source>
        <dbReference type="EMBL" id="KAH6895172.1"/>
    </source>
</evidence>
<feature type="compositionally biased region" description="Polar residues" evidence="4">
    <location>
        <begin position="470"/>
        <end position="489"/>
    </location>
</feature>
<sequence length="713" mass="79696">MASVSHLFGLTRSVKLPQVPYFGVIVLNSAFATRDDEFDKAAVDHFTICLRLDLWMRLPEEIPFLLETTHRIFIVTFLLRKLILTKTNGGAKTAFTWSRLSISLAHSTPSRVLSTNFIPPLLDPRASAYPPTCPPYGVSVASYRRPERLQAPPSGPPTISTVNRRRRPAVPSESVPRNPVPSPAPFAPEPPGNDDELSLDSLLRTYLPTDFVCLTLFPSPSSSFILRLHWVVLLLLLSLSTPLVLPSILAQLLCICSASCFSACRLVSPKSPHPAITVPLSRNVFSPPFSDPATTMSPSAHNGGQHGHVPFLPLTYNKDDSQNSALKLILTLMPDWASEDSNVEFVRFTDGITNTLLKAINKRPGLSKQDIDRESILLRAYGHGTAVLIDREREAANHELLWKHGLATELLARFENGMLYRFITGKVARAHDLSDPPIMLGIARRLAQWHATVPCLASPIPGQDGVNGRPNGNLTSAANGDGQRSQQEMIDNAAPGKPPPNAWTTMQKWILALPTDTEARRERQARLQSELEEMIQKLSQRPGLGQNGLVFAHCDLLCANVIIHRDEGAETSVSFIDYEYATPSPMAFDISNHFAEWVGYDCDYSLVPTQAQRRLFIQEYIKTYFGLTGEPVDEEEEVRKLMEEVDVYRGVPGFYWGIWSLIQSVISEIDFDYASYAEQRLDEYWQYKAETDGSREASGKEMSLREKTWWRSE</sequence>
<dbReference type="InterPro" id="IPR011009">
    <property type="entry name" value="Kinase-like_dom_sf"/>
</dbReference>
<comment type="caution">
    <text evidence="5">The sequence shown here is derived from an EMBL/GenBank/DDBJ whole genome shotgun (WGS) entry which is preliminary data.</text>
</comment>
<keyword evidence="5" id="KW-0808">Transferase</keyword>
<proteinExistence type="inferred from homology"/>
<dbReference type="AlphaFoldDB" id="A0A9P8WBQ8"/>
<evidence type="ECO:0000256" key="1">
    <source>
        <dbReference type="ARBA" id="ARBA00037883"/>
    </source>
</evidence>
<dbReference type="GO" id="GO:0006646">
    <property type="term" value="P:phosphatidylethanolamine biosynthetic process"/>
    <property type="evidence" value="ECO:0007669"/>
    <property type="project" value="TreeGrafter"/>
</dbReference>
<dbReference type="Proteomes" id="UP000777438">
    <property type="component" value="Unassembled WGS sequence"/>
</dbReference>
<dbReference type="SUPFAM" id="SSF56112">
    <property type="entry name" value="Protein kinase-like (PK-like)"/>
    <property type="match status" value="1"/>
</dbReference>
<accession>A0A9P8WBQ8</accession>
<evidence type="ECO:0000256" key="3">
    <source>
        <dbReference type="ARBA" id="ARBA00038874"/>
    </source>
</evidence>
<dbReference type="Pfam" id="PF01633">
    <property type="entry name" value="Choline_kinase"/>
    <property type="match status" value="1"/>
</dbReference>
<dbReference type="EC" id="2.7.1.82" evidence="3"/>
<comment type="pathway">
    <text evidence="1">Phospholipid metabolism; phosphatidylethanolamine biosynthesis; phosphatidylethanolamine from ethanolamine: step 1/3.</text>
</comment>
<name>A0A9P8WBQ8_9HYPO</name>
<dbReference type="OrthoDB" id="10267235at2759"/>
<keyword evidence="6" id="KW-1185">Reference proteome</keyword>
<dbReference type="GO" id="GO:0005737">
    <property type="term" value="C:cytoplasm"/>
    <property type="evidence" value="ECO:0007669"/>
    <property type="project" value="TreeGrafter"/>
</dbReference>
<dbReference type="GO" id="GO:0004305">
    <property type="term" value="F:ethanolamine kinase activity"/>
    <property type="evidence" value="ECO:0007669"/>
    <property type="project" value="UniProtKB-EC"/>
</dbReference>
<reference evidence="5 6" key="1">
    <citation type="journal article" date="2021" name="Nat. Commun.">
        <title>Genetic determinants of endophytism in the Arabidopsis root mycobiome.</title>
        <authorList>
            <person name="Mesny F."/>
            <person name="Miyauchi S."/>
            <person name="Thiergart T."/>
            <person name="Pickel B."/>
            <person name="Atanasova L."/>
            <person name="Karlsson M."/>
            <person name="Huettel B."/>
            <person name="Barry K.W."/>
            <person name="Haridas S."/>
            <person name="Chen C."/>
            <person name="Bauer D."/>
            <person name="Andreopoulos W."/>
            <person name="Pangilinan J."/>
            <person name="LaButti K."/>
            <person name="Riley R."/>
            <person name="Lipzen A."/>
            <person name="Clum A."/>
            <person name="Drula E."/>
            <person name="Henrissat B."/>
            <person name="Kohler A."/>
            <person name="Grigoriev I.V."/>
            <person name="Martin F.M."/>
            <person name="Hacquard S."/>
        </authorList>
    </citation>
    <scope>NUCLEOTIDE SEQUENCE [LARGE SCALE GENOMIC DNA]</scope>
    <source>
        <strain evidence="5 6">MPI-CAGE-CH-0241</strain>
    </source>
</reference>
<feature type="compositionally biased region" description="Pro residues" evidence="4">
    <location>
        <begin position="178"/>
        <end position="191"/>
    </location>
</feature>
<dbReference type="CDD" id="cd05157">
    <property type="entry name" value="ETNK_euk"/>
    <property type="match status" value="1"/>
</dbReference>
<dbReference type="Gene3D" id="3.90.1200.10">
    <property type="match status" value="1"/>
</dbReference>
<feature type="region of interest" description="Disordered" evidence="4">
    <location>
        <begin position="147"/>
        <end position="194"/>
    </location>
</feature>
<feature type="region of interest" description="Disordered" evidence="4">
    <location>
        <begin position="461"/>
        <end position="498"/>
    </location>
</feature>
<organism evidence="5 6">
    <name type="scientific">Thelonectria olida</name>
    <dbReference type="NCBI Taxonomy" id="1576542"/>
    <lineage>
        <taxon>Eukaryota</taxon>
        <taxon>Fungi</taxon>
        <taxon>Dikarya</taxon>
        <taxon>Ascomycota</taxon>
        <taxon>Pezizomycotina</taxon>
        <taxon>Sordariomycetes</taxon>
        <taxon>Hypocreomycetidae</taxon>
        <taxon>Hypocreales</taxon>
        <taxon>Nectriaceae</taxon>
        <taxon>Thelonectria</taxon>
    </lineage>
</organism>
<evidence type="ECO:0000256" key="4">
    <source>
        <dbReference type="SAM" id="MobiDB-lite"/>
    </source>
</evidence>